<feature type="non-terminal residue" evidence="1">
    <location>
        <position position="61"/>
    </location>
</feature>
<comment type="caution">
    <text evidence="1">The sequence shown here is derived from an EMBL/GenBank/DDBJ whole genome shotgun (WGS) entry which is preliminary data.</text>
</comment>
<sequence length="61" mass="6708">MSVEDYGSSLGVTAQAVHPYEPIKICQYMEQALANLVNTLHQSPETFVHELGILPAEEHGL</sequence>
<keyword evidence="2" id="KW-1185">Reference proteome</keyword>
<organism evidence="1 2">
    <name type="scientific">Lunasporangiospora selenospora</name>
    <dbReference type="NCBI Taxonomy" id="979761"/>
    <lineage>
        <taxon>Eukaryota</taxon>
        <taxon>Fungi</taxon>
        <taxon>Fungi incertae sedis</taxon>
        <taxon>Mucoromycota</taxon>
        <taxon>Mortierellomycotina</taxon>
        <taxon>Mortierellomycetes</taxon>
        <taxon>Mortierellales</taxon>
        <taxon>Mortierellaceae</taxon>
        <taxon>Lunasporangiospora</taxon>
    </lineage>
</organism>
<name>A0A9P6EVN7_9FUNG</name>
<reference evidence="1" key="1">
    <citation type="journal article" date="2020" name="Fungal Divers.">
        <title>Resolving the Mortierellaceae phylogeny through synthesis of multi-gene phylogenetics and phylogenomics.</title>
        <authorList>
            <person name="Vandepol N."/>
            <person name="Liber J."/>
            <person name="Desiro A."/>
            <person name="Na H."/>
            <person name="Kennedy M."/>
            <person name="Barry K."/>
            <person name="Grigoriev I.V."/>
            <person name="Miller A.N."/>
            <person name="O'Donnell K."/>
            <person name="Stajich J.E."/>
            <person name="Bonito G."/>
        </authorList>
    </citation>
    <scope>NUCLEOTIDE SEQUENCE</scope>
    <source>
        <strain evidence="1">KOD1015</strain>
    </source>
</reference>
<evidence type="ECO:0000313" key="2">
    <source>
        <dbReference type="Proteomes" id="UP000780801"/>
    </source>
</evidence>
<dbReference type="OrthoDB" id="329835at2759"/>
<proteinExistence type="predicted"/>
<protein>
    <submittedName>
        <fullName evidence="1">Uncharacterized protein</fullName>
    </submittedName>
</protein>
<dbReference type="AlphaFoldDB" id="A0A9P6EVN7"/>
<evidence type="ECO:0000313" key="1">
    <source>
        <dbReference type="EMBL" id="KAF9535887.1"/>
    </source>
</evidence>
<accession>A0A9P6EVN7</accession>
<dbReference type="EMBL" id="JAABOA010008400">
    <property type="protein sequence ID" value="KAF9535887.1"/>
    <property type="molecule type" value="Genomic_DNA"/>
</dbReference>
<gene>
    <name evidence="1" type="ORF">BGW38_010416</name>
</gene>
<dbReference type="Proteomes" id="UP000780801">
    <property type="component" value="Unassembled WGS sequence"/>
</dbReference>